<dbReference type="InterPro" id="IPR003615">
    <property type="entry name" value="HNH_nuc"/>
</dbReference>
<feature type="domain" description="HNH nuclease" evidence="1">
    <location>
        <begin position="139"/>
        <end position="187"/>
    </location>
</feature>
<dbReference type="Gene3D" id="3.90.75.20">
    <property type="match status" value="2"/>
</dbReference>
<dbReference type="Pfam" id="PF13392">
    <property type="entry name" value="HNH_3"/>
    <property type="match status" value="1"/>
</dbReference>
<dbReference type="PATRIC" id="fig|1423745.4.peg.379"/>
<dbReference type="InterPro" id="IPR044925">
    <property type="entry name" value="His-Me_finger_sf"/>
</dbReference>
<reference evidence="2 3" key="1">
    <citation type="journal article" date="2015" name="Genome Announc.">
        <title>Expanding the biotechnology potential of lactobacilli through comparative genomics of 213 strains and associated genera.</title>
        <authorList>
            <person name="Sun Z."/>
            <person name="Harris H.M."/>
            <person name="McCann A."/>
            <person name="Guo C."/>
            <person name="Argimon S."/>
            <person name="Zhang W."/>
            <person name="Yang X."/>
            <person name="Jeffery I.B."/>
            <person name="Cooney J.C."/>
            <person name="Kagawa T.F."/>
            <person name="Liu W."/>
            <person name="Song Y."/>
            <person name="Salvetti E."/>
            <person name="Wrobel A."/>
            <person name="Rasinkangas P."/>
            <person name="Parkhill J."/>
            <person name="Rea M.C."/>
            <person name="O'Sullivan O."/>
            <person name="Ritari J."/>
            <person name="Douillard F.P."/>
            <person name="Paul Ross R."/>
            <person name="Yang R."/>
            <person name="Briner A.E."/>
            <person name="Felis G.E."/>
            <person name="de Vos W.M."/>
            <person name="Barrangou R."/>
            <person name="Klaenhammer T.R."/>
            <person name="Caufield P.W."/>
            <person name="Cui Y."/>
            <person name="Zhang H."/>
            <person name="O'Toole P.W."/>
        </authorList>
    </citation>
    <scope>NUCLEOTIDE SEQUENCE [LARGE SCALE GENOMIC DNA]</scope>
    <source>
        <strain evidence="2 3">DSM 22689</strain>
    </source>
</reference>
<evidence type="ECO:0000313" key="3">
    <source>
        <dbReference type="Proteomes" id="UP000051586"/>
    </source>
</evidence>
<organism evidence="2 3">
    <name type="scientific">Fructilactobacillus florum DSM 22689 = JCM 16035</name>
    <dbReference type="NCBI Taxonomy" id="1423745"/>
    <lineage>
        <taxon>Bacteria</taxon>
        <taxon>Bacillati</taxon>
        <taxon>Bacillota</taxon>
        <taxon>Bacilli</taxon>
        <taxon>Lactobacillales</taxon>
        <taxon>Lactobacillaceae</taxon>
        <taxon>Fructilactobacillus</taxon>
    </lineage>
</organism>
<dbReference type="EMBL" id="AYZI01000018">
    <property type="protein sequence ID" value="KRM89556.1"/>
    <property type="molecule type" value="Genomic_DNA"/>
</dbReference>
<proteinExistence type="predicted"/>
<evidence type="ECO:0000313" key="2">
    <source>
        <dbReference type="EMBL" id="KRM89556.1"/>
    </source>
</evidence>
<dbReference type="SUPFAM" id="SSF54060">
    <property type="entry name" value="His-Me finger endonucleases"/>
    <property type="match status" value="2"/>
</dbReference>
<sequence>METTNLKAIPDFDGYLINENGQVFSLKNDAANQFSNGMHELKQLKRKYGGPVVSLTRNGNVYQKKVTRLVANIFNRKKIFENKPNEKWKKTKFSCIEISNFGRIRKQGDYYDDSDMTYCKYKELQTFDNGHGYKAININGKQQYVHRLVATAFIPNLNDLPAVNHKDENKSNNNVDNLEWCTAKYNVNYGTYKKRVSWSKSKPVIGFGKTKVSILKHADNAIRNNIKGISRSSRKMKWRFLKFDFNGLKKLKLTNVEELEKQND</sequence>
<name>A0A0R2CHR6_9LACO</name>
<dbReference type="STRING" id="1423745.GCA_001311215_01872"/>
<dbReference type="SMART" id="SM00507">
    <property type="entry name" value="HNHc"/>
    <property type="match status" value="1"/>
</dbReference>
<accession>A0A0R2CHR6</accession>
<protein>
    <recommendedName>
        <fullName evidence="1">HNH nuclease domain-containing protein</fullName>
    </recommendedName>
</protein>
<comment type="caution">
    <text evidence="2">The sequence shown here is derived from an EMBL/GenBank/DDBJ whole genome shotgun (WGS) entry which is preliminary data.</text>
</comment>
<gene>
    <name evidence="2" type="ORF">FC87_GL000352</name>
</gene>
<dbReference type="Proteomes" id="UP000051586">
    <property type="component" value="Unassembled WGS sequence"/>
</dbReference>
<dbReference type="AlphaFoldDB" id="A0A0R2CHR6"/>
<dbReference type="RefSeq" id="WP_056961973.1">
    <property type="nucleotide sequence ID" value="NZ_AYZI01000018.1"/>
</dbReference>
<evidence type="ECO:0000259" key="1">
    <source>
        <dbReference type="SMART" id="SM00507"/>
    </source>
</evidence>